<feature type="domain" description="DUF7824" evidence="1">
    <location>
        <begin position="473"/>
        <end position="524"/>
    </location>
</feature>
<reference evidence="3" key="1">
    <citation type="submission" date="2017-02" db="EMBL/GenBank/DDBJ databases">
        <title>Tessaracoccus aquaemaris sp. nov., isolated from the intestine of a Korean rockfish, Sebastes schlegelii, in a marine aquaculture pond.</title>
        <authorList>
            <person name="Tak E.J."/>
            <person name="Bae J.-W."/>
        </authorList>
    </citation>
    <scope>NUCLEOTIDE SEQUENCE [LARGE SCALE GENOMIC DNA]</scope>
    <source>
        <strain evidence="3">NSG39</strain>
    </source>
</reference>
<dbReference type="Proteomes" id="UP000188145">
    <property type="component" value="Chromosome"/>
</dbReference>
<keyword evidence="3" id="KW-1185">Reference proteome</keyword>
<evidence type="ECO:0000313" key="3">
    <source>
        <dbReference type="Proteomes" id="UP000188145"/>
    </source>
</evidence>
<dbReference type="KEGG" id="tes:BW730_12700"/>
<dbReference type="AlphaFoldDB" id="A0A1Q2CQ65"/>
<dbReference type="RefSeq" id="WP_077686561.1">
    <property type="nucleotide sequence ID" value="NZ_CP019606.1"/>
</dbReference>
<dbReference type="EMBL" id="CP019606">
    <property type="protein sequence ID" value="AQP48234.1"/>
    <property type="molecule type" value="Genomic_DNA"/>
</dbReference>
<sequence>MRLTAELAAAYAVFLELGWAGADRADVESLPLGTPEQRAVAKRGLAKGEWGEYGYRGWQSAVDDNDDLLGYFAVRVGVPASRAVQVLPVADRELAIRLVAERGEDFASAYCRARGRRWDALPAIVSLVARLGLPLPPDRDYLEQWAANAAMVLDPAMLPDPNGDLPPRPDVEARFAEHLEAALTTGISADGRWDDLLGWAVTDGLVPRDRGLEAAFAGLDAATRQVDRRMWLRALEALAVTDEELVARADLLVSAMSHGEGPLIERFAPVLIARADDAVLGDVLAVTLGTTIKKAARAVLRAAAERPRPSEETIDVAAALLPLHLTSSDAAVAKAASTLADAWGIGVHNETADDVEVGGLWTQPPPLWEVPRFAVPEPTPQALTEAAARLLRRPAFAEDVEADRFLALANEVARLDPAAARDALAGVGDSLVPGLLAIGAWRSGTPVTDVRRLGVDTPGARREVEVVGRLGALPIPLSTPTWEDLRIDPADLLARLRRYRDEGVAPGRADLALALTRLDVTLVSKAVRDDLWATTVRVAGTHESAGRLAADYLDAPFEEPGLIPDREDDRYKTAPTRAPQAIATLGMGLRSGLAGHSEFTGYVLPTWGDAAAMNITNWGSASLGVEARQAVRRARPLTPGLAVNILGIQRGLNPAAVSDASATVREAWDRGLLQPGVADVALLDWSVVPTGLASFATVCVDLAHDGMLAVVWPLLDDLLAASLRQPRLLAGSADVVEAVTALLPHVAAAVDEGAALAAALDLPAVRALAERPGSSRATKLARGVLAALPTPTVTHAAEAPVAQVAPVVEVAPEPLERIWAEPADVRPIEDGVEFVARQGDGTWDQQLICTLPDGTRFRWRGVSQYDLATGWLSVYSIEGERTARHPDLWLWLTPKDGALWVEPITVIDGLPVADGRRKHKVKQATVATAAALIQTCNGLGLGPEHSYGLSDDTAFTSGVLTWQGVDAAARSLLADEEFNPRGIAVFVRRVPTSLQRLWPVLAEATRVAASAAKLPAWLNPVLDTLGHYAPHLRKAAARGWTPPVDQAWEGVAALAARKGSTKALQKARDLWASLTAP</sequence>
<accession>A0A1Q2CQ65</accession>
<gene>
    <name evidence="2" type="ORF">BW730_12700</name>
</gene>
<evidence type="ECO:0000313" key="2">
    <source>
        <dbReference type="EMBL" id="AQP48234.1"/>
    </source>
</evidence>
<dbReference type="InterPro" id="IPR056726">
    <property type="entry name" value="DUF7824"/>
</dbReference>
<proteinExistence type="predicted"/>
<dbReference type="Pfam" id="PF25148">
    <property type="entry name" value="DUF7824"/>
    <property type="match status" value="1"/>
</dbReference>
<name>A0A1Q2CQ65_9ACTN</name>
<dbReference type="OrthoDB" id="3245799at2"/>
<protein>
    <recommendedName>
        <fullName evidence="1">DUF7824 domain-containing protein</fullName>
    </recommendedName>
</protein>
<evidence type="ECO:0000259" key="1">
    <source>
        <dbReference type="Pfam" id="PF25148"/>
    </source>
</evidence>
<organism evidence="2 3">
    <name type="scientific">Tessaracoccus aquimaris</name>
    <dbReference type="NCBI Taxonomy" id="1332264"/>
    <lineage>
        <taxon>Bacteria</taxon>
        <taxon>Bacillati</taxon>
        <taxon>Actinomycetota</taxon>
        <taxon>Actinomycetes</taxon>
        <taxon>Propionibacteriales</taxon>
        <taxon>Propionibacteriaceae</taxon>
        <taxon>Tessaracoccus</taxon>
    </lineage>
</organism>